<sequence precursor="true">MQRDTAGITSNKIPTSSSPFRSQISSRQPLGFAILRIGGDNGNPPTVLLKPVVTVYTIVAEGCDRWLVLRNYFAIDKIQIEHR</sequence>
<gene>
    <name evidence="2" type="ORF">Mal52_22150</name>
</gene>
<dbReference type="AlphaFoldDB" id="A0A517ZMN6"/>
<keyword evidence="3" id="KW-1185">Reference proteome</keyword>
<dbReference type="EMBL" id="CP036276">
    <property type="protein sequence ID" value="QDU43739.1"/>
    <property type="molecule type" value="Genomic_DNA"/>
</dbReference>
<dbReference type="KEGG" id="sdyn:Mal52_22150"/>
<dbReference type="Proteomes" id="UP000319383">
    <property type="component" value="Chromosome"/>
</dbReference>
<organism evidence="2 3">
    <name type="scientific">Symmachiella dynata</name>
    <dbReference type="NCBI Taxonomy" id="2527995"/>
    <lineage>
        <taxon>Bacteria</taxon>
        <taxon>Pseudomonadati</taxon>
        <taxon>Planctomycetota</taxon>
        <taxon>Planctomycetia</taxon>
        <taxon>Planctomycetales</taxon>
        <taxon>Planctomycetaceae</taxon>
        <taxon>Symmachiella</taxon>
    </lineage>
</organism>
<proteinExistence type="predicted"/>
<evidence type="ECO:0000256" key="1">
    <source>
        <dbReference type="SAM" id="MobiDB-lite"/>
    </source>
</evidence>
<name>A0A517ZMN6_9PLAN</name>
<reference evidence="2 3" key="1">
    <citation type="submission" date="2019-02" db="EMBL/GenBank/DDBJ databases">
        <title>Deep-cultivation of Planctomycetes and their phenomic and genomic characterization uncovers novel biology.</title>
        <authorList>
            <person name="Wiegand S."/>
            <person name="Jogler M."/>
            <person name="Boedeker C."/>
            <person name="Pinto D."/>
            <person name="Vollmers J."/>
            <person name="Rivas-Marin E."/>
            <person name="Kohn T."/>
            <person name="Peeters S.H."/>
            <person name="Heuer A."/>
            <person name="Rast P."/>
            <person name="Oberbeckmann S."/>
            <person name="Bunk B."/>
            <person name="Jeske O."/>
            <person name="Meyerdierks A."/>
            <person name="Storesund J.E."/>
            <person name="Kallscheuer N."/>
            <person name="Luecker S."/>
            <person name="Lage O.M."/>
            <person name="Pohl T."/>
            <person name="Merkel B.J."/>
            <person name="Hornburger P."/>
            <person name="Mueller R.-W."/>
            <person name="Bruemmer F."/>
            <person name="Labrenz M."/>
            <person name="Spormann A.M."/>
            <person name="Op den Camp H."/>
            <person name="Overmann J."/>
            <person name="Amann R."/>
            <person name="Jetten M.S.M."/>
            <person name="Mascher T."/>
            <person name="Medema M.H."/>
            <person name="Devos D.P."/>
            <person name="Kaster A.-K."/>
            <person name="Ovreas L."/>
            <person name="Rohde M."/>
            <person name="Galperin M.Y."/>
            <person name="Jogler C."/>
        </authorList>
    </citation>
    <scope>NUCLEOTIDE SEQUENCE [LARGE SCALE GENOMIC DNA]</scope>
    <source>
        <strain evidence="2 3">Mal52</strain>
    </source>
</reference>
<evidence type="ECO:0000313" key="2">
    <source>
        <dbReference type="EMBL" id="QDU43739.1"/>
    </source>
</evidence>
<protein>
    <submittedName>
        <fullName evidence="2">Uncharacterized protein</fullName>
    </submittedName>
</protein>
<feature type="region of interest" description="Disordered" evidence="1">
    <location>
        <begin position="1"/>
        <end position="24"/>
    </location>
</feature>
<accession>A0A517ZMN6</accession>
<evidence type="ECO:0000313" key="3">
    <source>
        <dbReference type="Proteomes" id="UP000319383"/>
    </source>
</evidence>